<keyword evidence="2" id="KW-0808">Transferase</keyword>
<name>A0A0G1XU16_9BACT</name>
<accession>A0A0G1XU16</accession>
<dbReference type="Gene3D" id="3.90.550.10">
    <property type="entry name" value="Spore Coat Polysaccharide Biosynthesis Protein SpsA, Chain A"/>
    <property type="match status" value="1"/>
</dbReference>
<proteinExistence type="predicted"/>
<feature type="domain" description="Glycosyltransferase 2-like" evidence="1">
    <location>
        <begin position="10"/>
        <end position="128"/>
    </location>
</feature>
<reference evidence="2 3" key="1">
    <citation type="journal article" date="2015" name="Nature">
        <title>rRNA introns, odd ribosomes, and small enigmatic genomes across a large radiation of phyla.</title>
        <authorList>
            <person name="Brown C.T."/>
            <person name="Hug L.A."/>
            <person name="Thomas B.C."/>
            <person name="Sharon I."/>
            <person name="Castelle C.J."/>
            <person name="Singh A."/>
            <person name="Wilkins M.J."/>
            <person name="Williams K.H."/>
            <person name="Banfield J.F."/>
        </authorList>
    </citation>
    <scope>NUCLEOTIDE SEQUENCE [LARGE SCALE GENOMIC DNA]</scope>
</reference>
<dbReference type="EMBL" id="LCPK01000013">
    <property type="protein sequence ID" value="KKU97805.1"/>
    <property type="molecule type" value="Genomic_DNA"/>
</dbReference>
<dbReference type="Proteomes" id="UP000034694">
    <property type="component" value="Unassembled WGS sequence"/>
</dbReference>
<evidence type="ECO:0000259" key="1">
    <source>
        <dbReference type="Pfam" id="PF00535"/>
    </source>
</evidence>
<dbReference type="InterPro" id="IPR029044">
    <property type="entry name" value="Nucleotide-diphossugar_trans"/>
</dbReference>
<comment type="caution">
    <text evidence="2">The sequence shown here is derived from an EMBL/GenBank/DDBJ whole genome shotgun (WGS) entry which is preliminary data.</text>
</comment>
<dbReference type="AlphaFoldDB" id="A0A0G1XU16"/>
<organism evidence="2 3">
    <name type="scientific">Candidatus Amesbacteria bacterium GW2011_GWB1_48_13</name>
    <dbReference type="NCBI Taxonomy" id="1618362"/>
    <lineage>
        <taxon>Bacteria</taxon>
        <taxon>Candidatus Amesiibacteriota</taxon>
    </lineage>
</organism>
<dbReference type="GO" id="GO:0016740">
    <property type="term" value="F:transferase activity"/>
    <property type="evidence" value="ECO:0007669"/>
    <property type="project" value="UniProtKB-KW"/>
</dbReference>
<dbReference type="SUPFAM" id="SSF53448">
    <property type="entry name" value="Nucleotide-diphospho-sugar transferases"/>
    <property type="match status" value="1"/>
</dbReference>
<gene>
    <name evidence="2" type="ORF">UY28_C0013G0007</name>
</gene>
<evidence type="ECO:0000313" key="3">
    <source>
        <dbReference type="Proteomes" id="UP000034694"/>
    </source>
</evidence>
<sequence>MPKIVTHTIIRNEQRFVWYALMSMLDYVDEMLVWDTGSTDRTPEIVESIDSPKIKFRRLGKVTADEFTTVSQQMLEKTVGDWVINLDGDEIWPWSAVRQMTDLIRRQGNSLDFLVHKYFNLIGDIFHHQPESAGKYRIGPFSGHVTIRAVNRSRISGLHYDRPHMQRGLFDGNGVLIQERTPFLGQLLPGRYLHATHLRRSENAARDLSVIKRAVKYKFELGIPFSDDFIFPEVFFLPRPSLVASPWQRRSVIYLMNASWQTPLKLFKRRLSA</sequence>
<protein>
    <submittedName>
        <fullName evidence="2">Glycosyl transferase family 2</fullName>
    </submittedName>
</protein>
<dbReference type="InterPro" id="IPR001173">
    <property type="entry name" value="Glyco_trans_2-like"/>
</dbReference>
<dbReference type="Pfam" id="PF00535">
    <property type="entry name" value="Glycos_transf_2"/>
    <property type="match status" value="1"/>
</dbReference>
<dbReference type="PANTHER" id="PTHR43630:SF2">
    <property type="entry name" value="GLYCOSYLTRANSFERASE"/>
    <property type="match status" value="1"/>
</dbReference>
<dbReference type="PANTHER" id="PTHR43630">
    <property type="entry name" value="POLY-BETA-1,6-N-ACETYL-D-GLUCOSAMINE SYNTHASE"/>
    <property type="match status" value="1"/>
</dbReference>
<evidence type="ECO:0000313" key="2">
    <source>
        <dbReference type="EMBL" id="KKU97805.1"/>
    </source>
</evidence>